<gene>
    <name evidence="1" type="ORF">K5I29_06305</name>
</gene>
<dbReference type="Pfam" id="PF07920">
    <property type="entry name" value="DUF1684"/>
    <property type="match status" value="1"/>
</dbReference>
<dbReference type="InterPro" id="IPR012467">
    <property type="entry name" value="DUF1684"/>
</dbReference>
<dbReference type="RefSeq" id="WP_264435048.1">
    <property type="nucleotide sequence ID" value="NZ_CP081495.1"/>
</dbReference>
<dbReference type="PANTHER" id="PTHR41913:SF1">
    <property type="entry name" value="DUF1684 DOMAIN-CONTAINING PROTEIN"/>
    <property type="match status" value="1"/>
</dbReference>
<sequence length="196" mass="22583">MKLLVALLFAVSVSYGQYDYKLVEDYQNNLIQFYADSTTTPLKSEELAAFTGIQFFPVNENFYVRATFKRTKNEVPFAMKTSGKKTPMYVKYGEISFKIANKKYKLDVFQNLDLVRNNPKYRNHLFLPFTDLTSGVTSYGGGRYLDLTIPEKKHFWLDFNKAYNPYCAYTLGYNCPIPPAQNDLEVAIEAGVKFDN</sequence>
<evidence type="ECO:0000313" key="1">
    <source>
        <dbReference type="EMBL" id="UYW02489.1"/>
    </source>
</evidence>
<organism evidence="1 2">
    <name type="scientific">Flavobacterium agricola</name>
    <dbReference type="NCBI Taxonomy" id="2870839"/>
    <lineage>
        <taxon>Bacteria</taxon>
        <taxon>Pseudomonadati</taxon>
        <taxon>Bacteroidota</taxon>
        <taxon>Flavobacteriia</taxon>
        <taxon>Flavobacteriales</taxon>
        <taxon>Flavobacteriaceae</taxon>
        <taxon>Flavobacterium</taxon>
    </lineage>
</organism>
<reference evidence="1" key="1">
    <citation type="submission" date="2021-08" db="EMBL/GenBank/DDBJ databases">
        <title>Flavobacterium sp. strain CC-SYL302.</title>
        <authorList>
            <person name="Lin S.-Y."/>
            <person name="Lee T.-H."/>
            <person name="Young C.-C."/>
        </authorList>
    </citation>
    <scope>NUCLEOTIDE SEQUENCE</scope>
    <source>
        <strain evidence="1">CC-SYL302</strain>
    </source>
</reference>
<dbReference type="Proteomes" id="UP001163328">
    <property type="component" value="Chromosome"/>
</dbReference>
<evidence type="ECO:0000313" key="2">
    <source>
        <dbReference type="Proteomes" id="UP001163328"/>
    </source>
</evidence>
<proteinExistence type="predicted"/>
<name>A0ABY6M1V1_9FLAO</name>
<dbReference type="EMBL" id="CP081495">
    <property type="protein sequence ID" value="UYW02489.1"/>
    <property type="molecule type" value="Genomic_DNA"/>
</dbReference>
<dbReference type="PANTHER" id="PTHR41913">
    <property type="entry name" value="DUF1684 DOMAIN-CONTAINING PROTEIN"/>
    <property type="match status" value="1"/>
</dbReference>
<protein>
    <submittedName>
        <fullName evidence="1">DUF1684 domain-containing protein</fullName>
    </submittedName>
</protein>
<keyword evidence="2" id="KW-1185">Reference proteome</keyword>
<accession>A0ABY6M1V1</accession>